<dbReference type="PANTHER" id="PTHR34071:SF2">
    <property type="entry name" value="FLAVIN-NUCLEOTIDE-BINDING PROTEIN"/>
    <property type="match status" value="1"/>
</dbReference>
<gene>
    <name evidence="2" type="ORF">Ahu01nite_009000</name>
</gene>
<protein>
    <recommendedName>
        <fullName evidence="4">Nitroimidazol reductase NimA-like FMN-containing flavoprotein (Pyridoxamine 5'-phosphate oxidase superfamily)</fullName>
    </recommendedName>
</protein>
<comment type="caution">
    <text evidence="2">The sequence shown here is derived from an EMBL/GenBank/DDBJ whole genome shotgun (WGS) entry which is preliminary data.</text>
</comment>
<dbReference type="InterPro" id="IPR012349">
    <property type="entry name" value="Split_barrel_FMN-bd"/>
</dbReference>
<dbReference type="Pfam" id="PF12900">
    <property type="entry name" value="Pyridox_ox_2"/>
    <property type="match status" value="1"/>
</dbReference>
<organism evidence="2 3">
    <name type="scientific">Winogradskya humida</name>
    <dbReference type="NCBI Taxonomy" id="113566"/>
    <lineage>
        <taxon>Bacteria</taxon>
        <taxon>Bacillati</taxon>
        <taxon>Actinomycetota</taxon>
        <taxon>Actinomycetes</taxon>
        <taxon>Micromonosporales</taxon>
        <taxon>Micromonosporaceae</taxon>
        <taxon>Winogradskya</taxon>
    </lineage>
</organism>
<evidence type="ECO:0000256" key="1">
    <source>
        <dbReference type="SAM" id="MobiDB-lite"/>
    </source>
</evidence>
<evidence type="ECO:0000313" key="2">
    <source>
        <dbReference type="EMBL" id="GIE17798.1"/>
    </source>
</evidence>
<proteinExistence type="predicted"/>
<reference evidence="2 3" key="1">
    <citation type="submission" date="2021-01" db="EMBL/GenBank/DDBJ databases">
        <title>Whole genome shotgun sequence of Actinoplanes humidus NBRC 14915.</title>
        <authorList>
            <person name="Komaki H."/>
            <person name="Tamura T."/>
        </authorList>
    </citation>
    <scope>NUCLEOTIDE SEQUENCE [LARGE SCALE GENOMIC DNA]</scope>
    <source>
        <strain evidence="2 3">NBRC 14915</strain>
    </source>
</reference>
<name>A0ABQ3ZH28_9ACTN</name>
<dbReference type="Gene3D" id="2.30.110.10">
    <property type="entry name" value="Electron Transport, Fmn-binding Protein, Chain A"/>
    <property type="match status" value="1"/>
</dbReference>
<dbReference type="PANTHER" id="PTHR34071">
    <property type="entry name" value="5-NITROIMIDAZOLE ANTIBIOTICS RESISTANCE PROTEIN, NIMA-FAMILY-RELATED PROTEIN-RELATED"/>
    <property type="match status" value="1"/>
</dbReference>
<evidence type="ECO:0008006" key="4">
    <source>
        <dbReference type="Google" id="ProtNLM"/>
    </source>
</evidence>
<sequence>MQTKLAQLDDIELRELVFDSPEQALRMDLTPQDLLEKAMTALSSTERTKLRRSKDKGREDRDDLYAVLRAAFVCHLGVTIDGTPMVVPTVYGFDDDYLYLHGSVASRSLTQPAATVCVTVTVVDGLVLARSLFEHSINYRSAMIYGVPQVLADPWDKLDALRIVTEHVTPGQWNYARRPSTKELAATTMLAIPLTEASVKTRGGPPDDADSPDAALGLWAGELPLRSAWQKPVPDPALPAGTEVPAHIAQRASPSP</sequence>
<keyword evidence="3" id="KW-1185">Reference proteome</keyword>
<dbReference type="InterPro" id="IPR024747">
    <property type="entry name" value="Pyridox_Oxase-rel"/>
</dbReference>
<dbReference type="SUPFAM" id="SSF50475">
    <property type="entry name" value="FMN-binding split barrel"/>
    <property type="match status" value="1"/>
</dbReference>
<dbReference type="Proteomes" id="UP000603200">
    <property type="component" value="Unassembled WGS sequence"/>
</dbReference>
<accession>A0ABQ3ZH28</accession>
<dbReference type="EMBL" id="BOMN01000012">
    <property type="protein sequence ID" value="GIE17798.1"/>
    <property type="molecule type" value="Genomic_DNA"/>
</dbReference>
<feature type="region of interest" description="Disordered" evidence="1">
    <location>
        <begin position="230"/>
        <end position="256"/>
    </location>
</feature>
<evidence type="ECO:0000313" key="3">
    <source>
        <dbReference type="Proteomes" id="UP000603200"/>
    </source>
</evidence>